<sequence length="158" mass="17654">MARPSEFTQEIADTICQSLAEGNSLRSICLADEMPDKSTVLRWLLDPVRAAFCDQYARARELQADIHVDEMPDIADDSRNDYMTKVNGDGTTTEQLNSENIQRSRLRIDTRKWIAERMRPKKYGAKVALTDGEGGPLVVQVLKLADQEAQANADNPAT</sequence>
<protein>
    <submittedName>
        <fullName evidence="1">Putative phage-related protein</fullName>
    </submittedName>
</protein>
<dbReference type="Proteomes" id="UP000007471">
    <property type="component" value="Chromosome"/>
</dbReference>
<organism evidence="1 2">
    <name type="scientific">Mesorhizobium ciceri biovar biserrulae (strain HAMBI 2942 / LMG 23838 / WSM1271)</name>
    <dbReference type="NCBI Taxonomy" id="765698"/>
    <lineage>
        <taxon>Bacteria</taxon>
        <taxon>Pseudomonadati</taxon>
        <taxon>Pseudomonadota</taxon>
        <taxon>Alphaproteobacteria</taxon>
        <taxon>Hyphomicrobiales</taxon>
        <taxon>Phyllobacteriaceae</taxon>
        <taxon>Mesorhizobium</taxon>
    </lineage>
</organism>
<evidence type="ECO:0000313" key="1">
    <source>
        <dbReference type="EMBL" id="ADV12953.1"/>
    </source>
</evidence>
<dbReference type="RefSeq" id="WP_013531619.1">
    <property type="nucleotide sequence ID" value="NC_014923.1"/>
</dbReference>
<dbReference type="HOGENOM" id="CLU_123874_1_0_5"/>
<dbReference type="eggNOG" id="ENOG5032T8S">
    <property type="taxonomic scope" value="Bacteria"/>
</dbReference>
<dbReference type="EMBL" id="CP002447">
    <property type="protein sequence ID" value="ADV12953.1"/>
    <property type="molecule type" value="Genomic_DNA"/>
</dbReference>
<accession>E8T7V2</accession>
<dbReference type="AlphaFoldDB" id="E8T7V2"/>
<evidence type="ECO:0000313" key="2">
    <source>
        <dbReference type="Proteomes" id="UP000007471"/>
    </source>
</evidence>
<dbReference type="KEGG" id="mci:Mesci_3836"/>
<name>E8T7V2_MESCW</name>
<gene>
    <name evidence="1" type="ordered locus">Mesci_3836</name>
</gene>
<dbReference type="OrthoDB" id="7573036at2"/>
<dbReference type="InterPro" id="IPR048683">
    <property type="entry name" value="Sf6_terminase"/>
</dbReference>
<reference evidence="2" key="1">
    <citation type="submission" date="2011-01" db="EMBL/GenBank/DDBJ databases">
        <title>Complete sequence of chromosome of Mesorhizobium ciceri bv. biserrulae WSM1271.</title>
        <authorList>
            <person name="Lucas S."/>
            <person name="Copeland A."/>
            <person name="Lapidus A."/>
            <person name="Cheng J.-F."/>
            <person name="Goodwin L."/>
            <person name="Pitluck S."/>
            <person name="Teshima H."/>
            <person name="Detter J.C."/>
            <person name="Han C."/>
            <person name="Tapia R."/>
            <person name="Land M."/>
            <person name="Hauser L."/>
            <person name="Kyrpides N."/>
            <person name="Ivanova N."/>
            <person name="Nandasena K."/>
            <person name="Reeve W.G."/>
            <person name="Howieson J.G."/>
            <person name="O'Hara G."/>
            <person name="Tiwari R.P."/>
            <person name="Woyke T."/>
        </authorList>
    </citation>
    <scope>NUCLEOTIDE SEQUENCE [LARGE SCALE GENOMIC DNA]</scope>
    <source>
        <strain evidence="2">HAMBI 2942 / LMG 23838 / WSM1271</strain>
    </source>
</reference>
<dbReference type="PATRIC" id="fig|765698.3.peg.4334"/>
<dbReference type="STRING" id="765698.Mesci_3836"/>
<dbReference type="Gene3D" id="1.10.10.60">
    <property type="entry name" value="Homeodomain-like"/>
    <property type="match status" value="1"/>
</dbReference>
<proteinExistence type="predicted"/>
<dbReference type="Pfam" id="PF20901">
    <property type="entry name" value="Sf6_terminase"/>
    <property type="match status" value="1"/>
</dbReference>